<evidence type="ECO:0000313" key="3">
    <source>
        <dbReference type="Proteomes" id="UP000054342"/>
    </source>
</evidence>
<sequence length="405" mass="45071">MSDPSRLDDDPQQSRHRRTELSRANTTGEDTSLFHEIHETLRRLLQHMVFVALLTLRLYMLPLLYISHKLASLDDPWYPASWNFILYPGRSAVDCGCCRKREGSGFLSAVWCELSRGFASRLRTSRYLYLLGKILGEDPGILQSAPALSLGNAVVDVQSELDSQQQVPDTHSNEPQPEVSASASEVYHAALVNGTTLDDILAAFEAEEDVSEAEGSYMDVSSNSASKPIVDQQERDVELDTHQYEEVSIQAIPEKQIAPEEAEESTVSQPVATGKENFQQQRKIPTKDVEAANRGVFANDEDAHMGQAPSCYRTSCTDHVNFDTGGRQKRESSANFKRCPTFVRRHAQTHIPRGSVSSERHSLAVLHDRAMMSSPALGLSSPTKRARLQRKVVVYQDTEKAVMPG</sequence>
<dbReference type="EMBL" id="KN847318">
    <property type="protein sequence ID" value="KIW59109.1"/>
    <property type="molecule type" value="Genomic_DNA"/>
</dbReference>
<organism evidence="2 3">
    <name type="scientific">Exophiala xenobiotica</name>
    <dbReference type="NCBI Taxonomy" id="348802"/>
    <lineage>
        <taxon>Eukaryota</taxon>
        <taxon>Fungi</taxon>
        <taxon>Dikarya</taxon>
        <taxon>Ascomycota</taxon>
        <taxon>Pezizomycotina</taxon>
        <taxon>Eurotiomycetes</taxon>
        <taxon>Chaetothyriomycetidae</taxon>
        <taxon>Chaetothyriales</taxon>
        <taxon>Herpotrichiellaceae</taxon>
        <taxon>Exophiala</taxon>
    </lineage>
</organism>
<protein>
    <submittedName>
        <fullName evidence="2">Uncharacterized protein</fullName>
    </submittedName>
</protein>
<dbReference type="AlphaFoldDB" id="A0A0D2FG77"/>
<gene>
    <name evidence="2" type="ORF">PV05_03584</name>
</gene>
<feature type="region of interest" description="Disordered" evidence="1">
    <location>
        <begin position="1"/>
        <end position="26"/>
    </location>
</feature>
<dbReference type="Proteomes" id="UP000054342">
    <property type="component" value="Unassembled WGS sequence"/>
</dbReference>
<feature type="compositionally biased region" description="Polar residues" evidence="1">
    <location>
        <begin position="265"/>
        <end position="283"/>
    </location>
</feature>
<evidence type="ECO:0000256" key="1">
    <source>
        <dbReference type="SAM" id="MobiDB-lite"/>
    </source>
</evidence>
<feature type="region of interest" description="Disordered" evidence="1">
    <location>
        <begin position="259"/>
        <end position="283"/>
    </location>
</feature>
<feature type="compositionally biased region" description="Basic and acidic residues" evidence="1">
    <location>
        <begin position="1"/>
        <end position="13"/>
    </location>
</feature>
<evidence type="ECO:0000313" key="2">
    <source>
        <dbReference type="EMBL" id="KIW59109.1"/>
    </source>
</evidence>
<dbReference type="HOGENOM" id="CLU_717692_0_0_1"/>
<keyword evidence="3" id="KW-1185">Reference proteome</keyword>
<dbReference type="GeneID" id="25325492"/>
<feature type="region of interest" description="Disordered" evidence="1">
    <location>
        <begin position="160"/>
        <end position="179"/>
    </location>
</feature>
<reference evidence="2 3" key="1">
    <citation type="submission" date="2015-01" db="EMBL/GenBank/DDBJ databases">
        <title>The Genome Sequence of Exophiala xenobiotica CBS118157.</title>
        <authorList>
            <consortium name="The Broad Institute Genomics Platform"/>
            <person name="Cuomo C."/>
            <person name="de Hoog S."/>
            <person name="Gorbushina A."/>
            <person name="Stielow B."/>
            <person name="Teixiera M."/>
            <person name="Abouelleil A."/>
            <person name="Chapman S.B."/>
            <person name="Priest M."/>
            <person name="Young S.K."/>
            <person name="Wortman J."/>
            <person name="Nusbaum C."/>
            <person name="Birren B."/>
        </authorList>
    </citation>
    <scope>NUCLEOTIDE SEQUENCE [LARGE SCALE GENOMIC DNA]</scope>
    <source>
        <strain evidence="2 3">CBS 118157</strain>
    </source>
</reference>
<accession>A0A0D2FG77</accession>
<name>A0A0D2FG77_9EURO</name>
<dbReference type="OrthoDB" id="4161222at2759"/>
<dbReference type="RefSeq" id="XP_013319693.1">
    <property type="nucleotide sequence ID" value="XM_013464239.1"/>
</dbReference>
<proteinExistence type="predicted"/>